<organism evidence="2 3">
    <name type="scientific">Phyllosticta capitalensis</name>
    <dbReference type="NCBI Taxonomy" id="121624"/>
    <lineage>
        <taxon>Eukaryota</taxon>
        <taxon>Fungi</taxon>
        <taxon>Dikarya</taxon>
        <taxon>Ascomycota</taxon>
        <taxon>Pezizomycotina</taxon>
        <taxon>Dothideomycetes</taxon>
        <taxon>Dothideomycetes incertae sedis</taxon>
        <taxon>Botryosphaeriales</taxon>
        <taxon>Phyllostictaceae</taxon>
        <taxon>Phyllosticta</taxon>
    </lineage>
</organism>
<evidence type="ECO:0000256" key="1">
    <source>
        <dbReference type="SAM" id="MobiDB-lite"/>
    </source>
</evidence>
<accession>A0ABR1Z0F4</accession>
<dbReference type="EMBL" id="JBBWRZ010000002">
    <property type="protein sequence ID" value="KAK8244446.1"/>
    <property type="molecule type" value="Genomic_DNA"/>
</dbReference>
<proteinExistence type="predicted"/>
<gene>
    <name evidence="2" type="ORF">HDK90DRAFT_547193</name>
</gene>
<dbReference type="Proteomes" id="UP001492380">
    <property type="component" value="Unassembled WGS sequence"/>
</dbReference>
<evidence type="ECO:0000313" key="3">
    <source>
        <dbReference type="Proteomes" id="UP001492380"/>
    </source>
</evidence>
<sequence length="308" mass="35305">MTAGRRAAQRLPQEDFAYQTESKQKRAKNKLDLDGLEPESSPRNEQSIFHAAKRPNLLEDRPAKSIYKVTLIGRLSERLLHCLFHLSEKQRAHDRPSSLLVGAPTHKPNFHYTGGDALIYTQVARHFVKRQGHTAAILLAARTEERAGLPSWVPNWGHWSAEVPPWVMRAVKAERESLEIWRRYKVNQQRLTVPGVQLERIERCADAASVGDLRKYHVSLGIGELEYFSMKIALSAHGRPRVVHQNACPGDYICRLENCTLPVVLRRVSKDDFKYVGEVLREEKDDTERYWADFGFEKGMKMDEIVIG</sequence>
<reference evidence="2 3" key="1">
    <citation type="submission" date="2024-04" db="EMBL/GenBank/DDBJ databases">
        <title>Phyllosticta paracitricarpa is synonymous to the EU quarantine fungus P. citricarpa based on phylogenomic analyses.</title>
        <authorList>
            <consortium name="Lawrence Berkeley National Laboratory"/>
            <person name="Van Ingen-Buijs V.A."/>
            <person name="Van Westerhoven A.C."/>
            <person name="Haridas S."/>
            <person name="Skiadas P."/>
            <person name="Martin F."/>
            <person name="Groenewald J.Z."/>
            <person name="Crous P.W."/>
            <person name="Seidl M.F."/>
        </authorList>
    </citation>
    <scope>NUCLEOTIDE SEQUENCE [LARGE SCALE GENOMIC DNA]</scope>
    <source>
        <strain evidence="2 3">CBS 123374</strain>
    </source>
</reference>
<comment type="caution">
    <text evidence="2">The sequence shown here is derived from an EMBL/GenBank/DDBJ whole genome shotgun (WGS) entry which is preliminary data.</text>
</comment>
<feature type="region of interest" description="Disordered" evidence="1">
    <location>
        <begin position="1"/>
        <end position="49"/>
    </location>
</feature>
<name>A0ABR1Z0F4_9PEZI</name>
<keyword evidence="3" id="KW-1185">Reference proteome</keyword>
<protein>
    <submittedName>
        <fullName evidence="2">Uncharacterized protein</fullName>
    </submittedName>
</protein>
<evidence type="ECO:0000313" key="2">
    <source>
        <dbReference type="EMBL" id="KAK8244446.1"/>
    </source>
</evidence>